<dbReference type="SMART" id="SM01224">
    <property type="entry name" value="G_gamma"/>
    <property type="match status" value="1"/>
</dbReference>
<dbReference type="Proteomes" id="UP001141552">
    <property type="component" value="Unassembled WGS sequence"/>
</dbReference>
<evidence type="ECO:0000313" key="5">
    <source>
        <dbReference type="Proteomes" id="UP001141552"/>
    </source>
</evidence>
<keyword evidence="2" id="KW-0812">Transmembrane</keyword>
<dbReference type="PANTHER" id="PTHR32378">
    <property type="entry name" value="GUANINE NUCLEOTIDE-BINDING PROTEIN SUBUNIT GAMMA 3"/>
    <property type="match status" value="1"/>
</dbReference>
<feature type="compositionally biased region" description="Pro residues" evidence="1">
    <location>
        <begin position="17"/>
        <end position="29"/>
    </location>
</feature>
<evidence type="ECO:0000256" key="1">
    <source>
        <dbReference type="SAM" id="MobiDB-lite"/>
    </source>
</evidence>
<dbReference type="GO" id="GO:0007186">
    <property type="term" value="P:G protein-coupled receptor signaling pathway"/>
    <property type="evidence" value="ECO:0007669"/>
    <property type="project" value="InterPro"/>
</dbReference>
<keyword evidence="2" id="KW-1133">Transmembrane helix</keyword>
<feature type="domain" description="G protein gamma" evidence="3">
    <location>
        <begin position="38"/>
        <end position="108"/>
    </location>
</feature>
<proteinExistence type="predicted"/>
<sequence>MAAAAAKSGGGSSSVPSLPPPCPKSPPEYPDLYGKRREMARVLMLEREIGFLEEELKSVQGFQPASRCCKEVTDFVVSNPDPLIPTYRKNRKSCRFWKWLWYCCLSFCSCFVLVYDHLHLLDSPVSIYRGFVVAVVRDVPLVWKCQAAVAVKIHAAAAVVMPVSAVIVHHAAAVLFSAAQHQSAGAAAVVLVLLDPVVVKMCHAVVPAANLNYLLVQIAHVVVDGHALVPSVQRYPHVPIVQKTVVTHAVYSSSSIGRQFSASFLGRICIARPYYGEVLWFLLVMWQGFLQYCSHKELSFRSVLKIMALQDKVRFGSRLPSWLRQ</sequence>
<dbReference type="Pfam" id="PF00631">
    <property type="entry name" value="G-gamma"/>
    <property type="match status" value="1"/>
</dbReference>
<dbReference type="OrthoDB" id="1936517at2759"/>
<dbReference type="PANTHER" id="PTHR32378:SF10">
    <property type="entry name" value="GUANINE NUCLEOTIDE-BINDING PROTEIN SUBUNIT GAMMA 3"/>
    <property type="match status" value="1"/>
</dbReference>
<dbReference type="EMBL" id="JAKUCV010004633">
    <property type="protein sequence ID" value="KAJ4834711.1"/>
    <property type="molecule type" value="Genomic_DNA"/>
</dbReference>
<gene>
    <name evidence="4" type="ORF">Tsubulata_007666</name>
</gene>
<evidence type="ECO:0000313" key="4">
    <source>
        <dbReference type="EMBL" id="KAJ4834711.1"/>
    </source>
</evidence>
<keyword evidence="2" id="KW-0472">Membrane</keyword>
<dbReference type="AlphaFoldDB" id="A0A9Q0FQR1"/>
<dbReference type="InterPro" id="IPR015898">
    <property type="entry name" value="G-protein_gamma-like_dom"/>
</dbReference>
<reference evidence="4" key="2">
    <citation type="journal article" date="2023" name="Plants (Basel)">
        <title>Annotation of the Turnera subulata (Passifloraceae) Draft Genome Reveals the S-Locus Evolved after the Divergence of Turneroideae from Passifloroideae in a Stepwise Manner.</title>
        <authorList>
            <person name="Henning P.M."/>
            <person name="Roalson E.H."/>
            <person name="Mir W."/>
            <person name="McCubbin A.G."/>
            <person name="Shore J.S."/>
        </authorList>
    </citation>
    <scope>NUCLEOTIDE SEQUENCE</scope>
    <source>
        <tissue evidence="4">Leaves</tissue>
    </source>
</reference>
<reference evidence="4" key="1">
    <citation type="submission" date="2022-02" db="EMBL/GenBank/DDBJ databases">
        <authorList>
            <person name="Henning P.M."/>
            <person name="McCubbin A.G."/>
            <person name="Shore J.S."/>
        </authorList>
    </citation>
    <scope>NUCLEOTIDE SEQUENCE</scope>
    <source>
        <strain evidence="4">F60SS</strain>
        <tissue evidence="4">Leaves</tissue>
    </source>
</reference>
<keyword evidence="5" id="KW-1185">Reference proteome</keyword>
<accession>A0A9Q0FQR1</accession>
<protein>
    <recommendedName>
        <fullName evidence="3">G protein gamma domain-containing protein</fullName>
    </recommendedName>
</protein>
<comment type="caution">
    <text evidence="4">The sequence shown here is derived from an EMBL/GenBank/DDBJ whole genome shotgun (WGS) entry which is preliminary data.</text>
</comment>
<name>A0A9Q0FQR1_9ROSI</name>
<feature type="transmembrane region" description="Helical" evidence="2">
    <location>
        <begin position="96"/>
        <end position="115"/>
    </location>
</feature>
<feature type="region of interest" description="Disordered" evidence="1">
    <location>
        <begin position="1"/>
        <end position="29"/>
    </location>
</feature>
<dbReference type="InterPro" id="IPR055305">
    <property type="entry name" value="GG3-like"/>
</dbReference>
<evidence type="ECO:0000256" key="2">
    <source>
        <dbReference type="SAM" id="Phobius"/>
    </source>
</evidence>
<evidence type="ECO:0000259" key="3">
    <source>
        <dbReference type="SMART" id="SM01224"/>
    </source>
</evidence>
<organism evidence="4 5">
    <name type="scientific">Turnera subulata</name>
    <dbReference type="NCBI Taxonomy" id="218843"/>
    <lineage>
        <taxon>Eukaryota</taxon>
        <taxon>Viridiplantae</taxon>
        <taxon>Streptophyta</taxon>
        <taxon>Embryophyta</taxon>
        <taxon>Tracheophyta</taxon>
        <taxon>Spermatophyta</taxon>
        <taxon>Magnoliopsida</taxon>
        <taxon>eudicotyledons</taxon>
        <taxon>Gunneridae</taxon>
        <taxon>Pentapetalae</taxon>
        <taxon>rosids</taxon>
        <taxon>fabids</taxon>
        <taxon>Malpighiales</taxon>
        <taxon>Passifloraceae</taxon>
        <taxon>Turnera</taxon>
    </lineage>
</organism>